<feature type="region of interest" description="Disordered" evidence="3">
    <location>
        <begin position="656"/>
        <end position="684"/>
    </location>
</feature>
<feature type="compositionally biased region" description="Gly residues" evidence="3">
    <location>
        <begin position="667"/>
        <end position="678"/>
    </location>
</feature>
<feature type="compositionally biased region" description="Low complexity" evidence="3">
    <location>
        <begin position="73"/>
        <end position="101"/>
    </location>
</feature>
<feature type="domain" description="RRM" evidence="4">
    <location>
        <begin position="705"/>
        <end position="789"/>
    </location>
</feature>
<evidence type="ECO:0000313" key="5">
    <source>
        <dbReference type="EMBL" id="KAL3793561.1"/>
    </source>
</evidence>
<dbReference type="SUPFAM" id="SSF54928">
    <property type="entry name" value="RNA-binding domain, RBD"/>
    <property type="match status" value="2"/>
</dbReference>
<feature type="region of interest" description="Disordered" evidence="3">
    <location>
        <begin position="73"/>
        <end position="109"/>
    </location>
</feature>
<dbReference type="Pfam" id="PF04059">
    <property type="entry name" value="RRM_2"/>
    <property type="match status" value="1"/>
</dbReference>
<name>A0ABD3Q1S2_9STRA</name>
<evidence type="ECO:0000259" key="4">
    <source>
        <dbReference type="PROSITE" id="PS50102"/>
    </source>
</evidence>
<evidence type="ECO:0000256" key="2">
    <source>
        <dbReference type="PROSITE-ProRule" id="PRU00176"/>
    </source>
</evidence>
<reference evidence="5 6" key="1">
    <citation type="submission" date="2024-10" db="EMBL/GenBank/DDBJ databases">
        <title>Updated reference genomes for cyclostephanoid diatoms.</title>
        <authorList>
            <person name="Roberts W.R."/>
            <person name="Alverson A.J."/>
        </authorList>
    </citation>
    <scope>NUCLEOTIDE SEQUENCE [LARGE SCALE GENOMIC DNA]</scope>
    <source>
        <strain evidence="5 6">AJA276-08</strain>
    </source>
</reference>
<feature type="compositionally biased region" description="Low complexity" evidence="3">
    <location>
        <begin position="167"/>
        <end position="185"/>
    </location>
</feature>
<dbReference type="EMBL" id="JALLAZ020000508">
    <property type="protein sequence ID" value="KAL3793561.1"/>
    <property type="molecule type" value="Genomic_DNA"/>
</dbReference>
<protein>
    <recommendedName>
        <fullName evidence="4">RRM domain-containing protein</fullName>
    </recommendedName>
</protein>
<accession>A0ABD3Q1S2</accession>
<feature type="region of interest" description="Disordered" evidence="3">
    <location>
        <begin position="422"/>
        <end position="471"/>
    </location>
</feature>
<feature type="compositionally biased region" description="Low complexity" evidence="3">
    <location>
        <begin position="852"/>
        <end position="864"/>
    </location>
</feature>
<feature type="compositionally biased region" description="Pro residues" evidence="3">
    <location>
        <begin position="457"/>
        <end position="468"/>
    </location>
</feature>
<feature type="compositionally biased region" description="Pro residues" evidence="3">
    <location>
        <begin position="1"/>
        <end position="10"/>
    </location>
</feature>
<dbReference type="InterPro" id="IPR007201">
    <property type="entry name" value="Mei2-like_Rrm_C"/>
</dbReference>
<dbReference type="Proteomes" id="UP001530315">
    <property type="component" value="Unassembled WGS sequence"/>
</dbReference>
<feature type="compositionally biased region" description="Pro residues" evidence="3">
    <location>
        <begin position="433"/>
        <end position="442"/>
    </location>
</feature>
<dbReference type="Gene3D" id="3.30.70.330">
    <property type="match status" value="2"/>
</dbReference>
<feature type="region of interest" description="Disordered" evidence="3">
    <location>
        <begin position="370"/>
        <end position="391"/>
    </location>
</feature>
<dbReference type="PROSITE" id="PS50102">
    <property type="entry name" value="RRM"/>
    <property type="match status" value="2"/>
</dbReference>
<feature type="compositionally biased region" description="Low complexity" evidence="3">
    <location>
        <begin position="443"/>
        <end position="456"/>
    </location>
</feature>
<sequence length="1229" mass="131966">MPSSPPPPPGFDARPPSRSVTPKTTSFNNLALALGTGLAECMDDSTNAEAATMIGGADVDGGGGAVVGSAATTTTTTTTTTTEGTSANNNNNDTTNNTSTGVKAPGRIHTPDTYARQSRHSVNRLIMNMGSTGEVGGGFLIPPANYSYLSKLHEQQQQQQQQYHAYLGNGVSDGNNNNNGLFSQGQNGGIGGRDGVRIDNGNGNSSSSDDRNYSNNSNNNNNNNRQDSIAGNFAVNDTVEQLLHRELLLQRQQLQLQQQQQQQQQKQIHMPDDRWGNSIDDDYYVPGNNGGRNRNSSAIGLTVVEPPSNSNSPAPQRGIGGAAIGLSPDGLLYPLLHRQQQQSRQLRQLPRQSDGDVVDFASAVEVLGGRSSAPPVSQSRHQSFASSAGGAGMGGYVPGMLRAYASSSLQMRVAELHQELGNAGVGGGGNAPVSPPMPPPLPTTTMTGVATSSIPSAPTPAPTPPPPHGTASTPVLLVPSRPPSADSLLNRHISRSSATPLSTISSVSPVPHPDLTIVSGNQIIHPSHRVHPAAMAMTMSSSPSPAVVLTTTTTVDPQRRRRELEAARELAPFLREPTDAGGGGDGGGPSVGTRGLAILYASSFHVQDVRSTCEAFGALESLRSDFGESHGVFFATYYDLRSARLAAGELPRVLNRTSGSGSNASGNAGGGGGGGAGGNDPPSSEGGVQVKYCVPFNSSCATDEGTLMLLNLPCTVDEQDLNQVLSSFGEVRAIHYQANVSDEDEEGNELTSYLAEFYDIQDARQALLELEHTHPWGDGVKIKVGTRSPTKRKLGKELVLLMSSWRQGAVAGASPLGWESNSGRLPPQQQHQLGNTDGNTACTTPAQSTLPQTAVAQVQQQGTTSHVHSNHQARQQLLMHAQHQMEPRQNNPMEASPQQQSQTYYQYPNTQNSAGHLQQYQLAVGLDGQYSYVLMNHSPTHHPHPQIVGHHYGNVGQQMVIDTHNIQHQHLMYAPALEQHYMHNQHHQMGQVAPQQYQIQYNGTAMLLQQPGADYRMHGMAQVDASINHLLPPTQFIQLSSNDVTSDSLSSASLSRGLTGKGGFAAVGDNTGEDEATNLNLLLSIDHVRTGRDRRSSLMVRNIPNKYTQQMLLSEFAATGHGSDKIDFFYLPIDFKNKCNRGYAFVNFVNYKDIIQFFGQYNKCGWKRFNSDKICDITYARIQGKAAMLKRFENSSLMEKNPEYRPMVFFSHGEKKGQIEDIKHACDSG</sequence>
<feature type="region of interest" description="Disordered" evidence="3">
    <location>
        <begin position="1"/>
        <end position="23"/>
    </location>
</feature>
<dbReference type="CDD" id="cd12531">
    <property type="entry name" value="RRM3_MEI2_like"/>
    <property type="match status" value="1"/>
</dbReference>
<feature type="region of interest" description="Disordered" evidence="3">
    <location>
        <begin position="167"/>
        <end position="229"/>
    </location>
</feature>
<dbReference type="InterPro" id="IPR035979">
    <property type="entry name" value="RBD_domain_sf"/>
</dbReference>
<dbReference type="InterPro" id="IPR012677">
    <property type="entry name" value="Nucleotide-bd_a/b_plait_sf"/>
</dbReference>
<feature type="domain" description="RRM" evidence="4">
    <location>
        <begin position="1096"/>
        <end position="1194"/>
    </location>
</feature>
<proteinExistence type="predicted"/>
<comment type="caution">
    <text evidence="5">The sequence shown here is derived from an EMBL/GenBank/DDBJ whole genome shotgun (WGS) entry which is preliminary data.</text>
</comment>
<evidence type="ECO:0000256" key="1">
    <source>
        <dbReference type="ARBA" id="ARBA00022884"/>
    </source>
</evidence>
<feature type="compositionally biased region" description="Low complexity" evidence="3">
    <location>
        <begin position="198"/>
        <end position="225"/>
    </location>
</feature>
<keyword evidence="6" id="KW-1185">Reference proteome</keyword>
<evidence type="ECO:0000313" key="6">
    <source>
        <dbReference type="Proteomes" id="UP001530315"/>
    </source>
</evidence>
<dbReference type="InterPro" id="IPR034454">
    <property type="entry name" value="MEI2-like_RRM3"/>
</dbReference>
<keyword evidence="1 2" id="KW-0694">RNA-binding</keyword>
<feature type="compositionally biased region" description="Polar residues" evidence="3">
    <location>
        <begin position="819"/>
        <end position="851"/>
    </location>
</feature>
<dbReference type="PANTHER" id="PTHR23189">
    <property type="entry name" value="RNA RECOGNITION MOTIF-CONTAINING"/>
    <property type="match status" value="1"/>
</dbReference>
<feature type="region of interest" description="Disordered" evidence="3">
    <location>
        <begin position="813"/>
        <end position="873"/>
    </location>
</feature>
<organism evidence="5 6">
    <name type="scientific">Stephanodiscus triporus</name>
    <dbReference type="NCBI Taxonomy" id="2934178"/>
    <lineage>
        <taxon>Eukaryota</taxon>
        <taxon>Sar</taxon>
        <taxon>Stramenopiles</taxon>
        <taxon>Ochrophyta</taxon>
        <taxon>Bacillariophyta</taxon>
        <taxon>Coscinodiscophyceae</taxon>
        <taxon>Thalassiosirophycidae</taxon>
        <taxon>Stephanodiscales</taxon>
        <taxon>Stephanodiscaceae</taxon>
        <taxon>Stephanodiscus</taxon>
    </lineage>
</organism>
<evidence type="ECO:0000256" key="3">
    <source>
        <dbReference type="SAM" id="MobiDB-lite"/>
    </source>
</evidence>
<dbReference type="InterPro" id="IPR000504">
    <property type="entry name" value="RRM_dom"/>
</dbReference>
<dbReference type="AlphaFoldDB" id="A0ABD3Q1S2"/>
<feature type="region of interest" description="Disordered" evidence="3">
    <location>
        <begin position="883"/>
        <end position="902"/>
    </location>
</feature>
<feature type="region of interest" description="Disordered" evidence="3">
    <location>
        <begin position="260"/>
        <end position="297"/>
    </location>
</feature>
<dbReference type="GO" id="GO:0003723">
    <property type="term" value="F:RNA binding"/>
    <property type="evidence" value="ECO:0007669"/>
    <property type="project" value="UniProtKB-UniRule"/>
</dbReference>
<gene>
    <name evidence="5" type="ORF">ACHAW5_002841</name>
</gene>